<proteinExistence type="predicted"/>
<dbReference type="Proteomes" id="UP000094569">
    <property type="component" value="Unassembled WGS sequence"/>
</dbReference>
<comment type="caution">
    <text evidence="3">The sequence shown here is derived from an EMBL/GenBank/DDBJ whole genome shotgun (WGS) entry which is preliminary data.</text>
</comment>
<feature type="domain" description="NWD NACHT-NTPase N-terminal" evidence="2">
    <location>
        <begin position="92"/>
        <end position="173"/>
    </location>
</feature>
<accession>A0A1E3B4R6</accession>
<protein>
    <recommendedName>
        <fullName evidence="2">NWD NACHT-NTPase N-terminal domain-containing protein</fullName>
    </recommendedName>
</protein>
<name>A0A1E3B4R6_ASPCR</name>
<dbReference type="EMBL" id="JXNT01000014">
    <property type="protein sequence ID" value="ODM15952.1"/>
    <property type="molecule type" value="Genomic_DNA"/>
</dbReference>
<feature type="compositionally biased region" description="Polar residues" evidence="1">
    <location>
        <begin position="45"/>
        <end position="58"/>
    </location>
</feature>
<evidence type="ECO:0000313" key="4">
    <source>
        <dbReference type="Proteomes" id="UP000094569"/>
    </source>
</evidence>
<dbReference type="Pfam" id="PF17100">
    <property type="entry name" value="NACHT_N"/>
    <property type="match status" value="1"/>
</dbReference>
<evidence type="ECO:0000256" key="1">
    <source>
        <dbReference type="SAM" id="MobiDB-lite"/>
    </source>
</evidence>
<sequence length="184" mass="20362">MPEPDRKPGDTSNHHPVSHVPQSIKHKISDLSTGSVENDERQESSHFALSEQDQASRSQDLKEHAITKGLWEKAHAKIDPKLLHIHEECVLQGDQENSEDRAESLQRVVKQKLDAVEHSRLRIKVGNEEVVVRDQIQEALGTVLRFSEVISAAIKAEAHAALAWGGVAAILPVGKWANAFMPEG</sequence>
<dbReference type="AlphaFoldDB" id="A0A1E3B4R6"/>
<keyword evidence="4" id="KW-1185">Reference proteome</keyword>
<feature type="region of interest" description="Disordered" evidence="1">
    <location>
        <begin position="1"/>
        <end position="61"/>
    </location>
</feature>
<dbReference type="InterPro" id="IPR031359">
    <property type="entry name" value="NACHT_N"/>
</dbReference>
<dbReference type="STRING" id="573508.A0A1E3B4R6"/>
<evidence type="ECO:0000313" key="3">
    <source>
        <dbReference type="EMBL" id="ODM15952.1"/>
    </source>
</evidence>
<dbReference type="OrthoDB" id="4369420at2759"/>
<feature type="compositionally biased region" description="Basic and acidic residues" evidence="1">
    <location>
        <begin position="1"/>
        <end position="13"/>
    </location>
</feature>
<dbReference type="VEuPathDB" id="FungiDB:SI65_08793"/>
<evidence type="ECO:0000259" key="2">
    <source>
        <dbReference type="Pfam" id="PF17100"/>
    </source>
</evidence>
<gene>
    <name evidence="3" type="ORF">SI65_08793</name>
</gene>
<organism evidence="3 4">
    <name type="scientific">Aspergillus cristatus</name>
    <name type="common">Chinese Fuzhuan brick tea-fermentation fungus</name>
    <name type="synonym">Eurotium cristatum</name>
    <dbReference type="NCBI Taxonomy" id="573508"/>
    <lineage>
        <taxon>Eukaryota</taxon>
        <taxon>Fungi</taxon>
        <taxon>Dikarya</taxon>
        <taxon>Ascomycota</taxon>
        <taxon>Pezizomycotina</taxon>
        <taxon>Eurotiomycetes</taxon>
        <taxon>Eurotiomycetidae</taxon>
        <taxon>Eurotiales</taxon>
        <taxon>Aspergillaceae</taxon>
        <taxon>Aspergillus</taxon>
        <taxon>Aspergillus subgen. Aspergillus</taxon>
    </lineage>
</organism>
<reference evidence="3 4" key="1">
    <citation type="journal article" date="2016" name="BMC Genomics">
        <title>Comparative genomic and transcriptomic analyses of the Fuzhuan brick tea-fermentation fungus Aspergillus cristatus.</title>
        <authorList>
            <person name="Ge Y."/>
            <person name="Wang Y."/>
            <person name="Liu Y."/>
            <person name="Tan Y."/>
            <person name="Ren X."/>
            <person name="Zhang X."/>
            <person name="Hyde K.D."/>
            <person name="Liu Y."/>
            <person name="Liu Z."/>
        </authorList>
    </citation>
    <scope>NUCLEOTIDE SEQUENCE [LARGE SCALE GENOMIC DNA]</scope>
    <source>
        <strain evidence="3 4">GZAAS20.1005</strain>
    </source>
</reference>